<proteinExistence type="predicted"/>
<name>A0A0E0DVW4_9ORYZ</name>
<feature type="domain" description="PIR2-like helical" evidence="2">
    <location>
        <begin position="18"/>
        <end position="85"/>
    </location>
</feature>
<evidence type="ECO:0000259" key="1">
    <source>
        <dbReference type="Pfam" id="PF12274"/>
    </source>
</evidence>
<dbReference type="PANTHER" id="PTHR33120">
    <property type="entry name" value="EXPRESSED PROTEIN-RELATED"/>
    <property type="match status" value="1"/>
</dbReference>
<organism evidence="3">
    <name type="scientific">Oryza meridionalis</name>
    <dbReference type="NCBI Taxonomy" id="40149"/>
    <lineage>
        <taxon>Eukaryota</taxon>
        <taxon>Viridiplantae</taxon>
        <taxon>Streptophyta</taxon>
        <taxon>Embryophyta</taxon>
        <taxon>Tracheophyta</taxon>
        <taxon>Spermatophyta</taxon>
        <taxon>Magnoliopsida</taxon>
        <taxon>Liliopsida</taxon>
        <taxon>Poales</taxon>
        <taxon>Poaceae</taxon>
        <taxon>BOP clade</taxon>
        <taxon>Oryzoideae</taxon>
        <taxon>Oryzeae</taxon>
        <taxon>Oryzinae</taxon>
        <taxon>Oryza</taxon>
    </lineage>
</organism>
<dbReference type="Proteomes" id="UP000008021">
    <property type="component" value="Chromosome 6"/>
</dbReference>
<dbReference type="AlphaFoldDB" id="A0A0E0DVW4"/>
<evidence type="ECO:0000259" key="2">
    <source>
        <dbReference type="Pfam" id="PF20235"/>
    </source>
</evidence>
<protein>
    <submittedName>
        <fullName evidence="3">Uncharacterized protein</fullName>
    </submittedName>
</protein>
<dbReference type="InterPro" id="IPR022059">
    <property type="entry name" value="DUF3615"/>
</dbReference>
<keyword evidence="4" id="KW-1185">Reference proteome</keyword>
<dbReference type="Pfam" id="PF20235">
    <property type="entry name" value="PIR2-like_helical"/>
    <property type="match status" value="1"/>
</dbReference>
<dbReference type="HOGENOM" id="CLU_1095741_0_0_1"/>
<accession>A0A0E0DVW4</accession>
<reference evidence="3" key="1">
    <citation type="submission" date="2015-04" db="UniProtKB">
        <authorList>
            <consortium name="EnsemblPlants"/>
        </authorList>
    </citation>
    <scope>IDENTIFICATION</scope>
</reference>
<evidence type="ECO:0000313" key="3">
    <source>
        <dbReference type="EnsemblPlants" id="OMERI06G01110.1"/>
    </source>
</evidence>
<dbReference type="Gramene" id="OMERI06G01110.1">
    <property type="protein sequence ID" value="OMERI06G01110.1"/>
    <property type="gene ID" value="OMERI06G01110"/>
</dbReference>
<reference evidence="3" key="2">
    <citation type="submission" date="2018-05" db="EMBL/GenBank/DDBJ databases">
        <title>OmerRS3 (Oryza meridionalis Reference Sequence Version 3).</title>
        <authorList>
            <person name="Zhang J."/>
            <person name="Kudrna D."/>
            <person name="Lee S."/>
            <person name="Talag J."/>
            <person name="Welchert J."/>
            <person name="Wing R.A."/>
        </authorList>
    </citation>
    <scope>NUCLEOTIDE SEQUENCE [LARGE SCALE GENOMIC DNA]</scope>
    <source>
        <strain evidence="3">cv. OR44</strain>
    </source>
</reference>
<feature type="domain" description="DUF3615" evidence="1">
    <location>
        <begin position="124"/>
        <end position="210"/>
    </location>
</feature>
<dbReference type="InterPro" id="IPR046527">
    <property type="entry name" value="PIR2-like_helical"/>
</dbReference>
<evidence type="ECO:0000313" key="4">
    <source>
        <dbReference type="Proteomes" id="UP000008021"/>
    </source>
</evidence>
<dbReference type="Pfam" id="PF12274">
    <property type="entry name" value="DUF3615"/>
    <property type="match status" value="1"/>
</dbReference>
<sequence length="254" mass="29143">MWHLSSGKYMGRIAIALIIDTMYKQRFSLPRQHFTVHVISTDCLRRIVAQSLYGLVSFLCTRYHGLSPDETMERLLVAGANLQSADSKLCGAVFTKDISRHSWFNPISVHCTFWDQHDRVRSKVKAALGRYNEDKVSKYSIHVICGVNELVSGPTFSVDEEVRSYNPATLFKYHQSRINFLTKCEEAEGPVLFFAECSNHDTMAWCIPVICRGHKQHLQIWLRSIVAPLIYYAMTSSHNITITMKQLVLELKVR</sequence>
<dbReference type="PANTHER" id="PTHR33120:SF57">
    <property type="entry name" value="PIR2-LIKE HELICAL DOMAIN-CONTAINING PROTEIN"/>
    <property type="match status" value="1"/>
</dbReference>
<dbReference type="EnsemblPlants" id="OMERI06G01110.1">
    <property type="protein sequence ID" value="OMERI06G01110.1"/>
    <property type="gene ID" value="OMERI06G01110"/>
</dbReference>